<dbReference type="Pfam" id="PF26233">
    <property type="entry name" value="NicX"/>
    <property type="match status" value="1"/>
</dbReference>
<evidence type="ECO:0000313" key="3">
    <source>
        <dbReference type="Proteomes" id="UP001597101"/>
    </source>
</evidence>
<sequence length="363" mass="39278">MLKTRTTIQGGTGNAMFSDRIEGKWIASFARLFELSGVAAGDEVVIVSETQSRQLNVHLSELALVQLGARPLHVVLTTPAQSAPVPIRSTGTTAAIAHSVPALAALSFGGLVVDCTLEGMLHAPELPTILKAGSRVVMVSNEHPDILERVGHDEGLKERVKAGMKMMRGAKEMRVTSEAGTDLTIRMEGAVVGGGWGYTTTPGTITNWPGGLCLAFPARGTVNGSLVLAKGDQNLTFKRTMEDEVRLTFENDYIRAIEGDHMDGDLLREYIAVWNEEDAYAISHVGWGMNHRAQWSAMELYDKSDHNGTEQRVFAGNFLFSTGANEVAKRFTLGHFDLPMRNCSVSLDGKEVVVKGKLVEALA</sequence>
<evidence type="ECO:0000313" key="2">
    <source>
        <dbReference type="EMBL" id="MFD0916077.1"/>
    </source>
</evidence>
<keyword evidence="1" id="KW-0479">Metal-binding</keyword>
<dbReference type="PANTHER" id="PTHR34448:SF1">
    <property type="entry name" value="BLL6088 PROTEIN"/>
    <property type="match status" value="1"/>
</dbReference>
<organism evidence="2 3">
    <name type="scientific">Pseudahrensia aquimaris</name>
    <dbReference type="NCBI Taxonomy" id="744461"/>
    <lineage>
        <taxon>Bacteria</taxon>
        <taxon>Pseudomonadati</taxon>
        <taxon>Pseudomonadota</taxon>
        <taxon>Alphaproteobacteria</taxon>
        <taxon>Hyphomicrobiales</taxon>
        <taxon>Ahrensiaceae</taxon>
        <taxon>Pseudahrensia</taxon>
    </lineage>
</organism>
<gene>
    <name evidence="2" type="ORF">ACFQ14_06620</name>
</gene>
<accession>A0ABW3FI92</accession>
<reference evidence="3" key="1">
    <citation type="journal article" date="2019" name="Int. J. Syst. Evol. Microbiol.">
        <title>The Global Catalogue of Microorganisms (GCM) 10K type strain sequencing project: providing services to taxonomists for standard genome sequencing and annotation.</title>
        <authorList>
            <consortium name="The Broad Institute Genomics Platform"/>
            <consortium name="The Broad Institute Genome Sequencing Center for Infectious Disease"/>
            <person name="Wu L."/>
            <person name="Ma J."/>
        </authorList>
    </citation>
    <scope>NUCLEOTIDE SEQUENCE [LARGE SCALE GENOMIC DNA]</scope>
    <source>
        <strain evidence="3">CCUG 60023</strain>
    </source>
</reference>
<keyword evidence="3" id="KW-1185">Reference proteome</keyword>
<dbReference type="SUPFAM" id="SSF144052">
    <property type="entry name" value="Thermophilic metalloprotease-like"/>
    <property type="match status" value="1"/>
</dbReference>
<dbReference type="Proteomes" id="UP001597101">
    <property type="component" value="Unassembled WGS sequence"/>
</dbReference>
<protein>
    <submittedName>
        <fullName evidence="2">Peptidase M29</fullName>
    </submittedName>
</protein>
<comment type="caution">
    <text evidence="2">The sequence shown here is derived from an EMBL/GenBank/DDBJ whole genome shotgun (WGS) entry which is preliminary data.</text>
</comment>
<proteinExistence type="predicted"/>
<dbReference type="PANTHER" id="PTHR34448">
    <property type="entry name" value="AMINOPEPTIDASE"/>
    <property type="match status" value="1"/>
</dbReference>
<dbReference type="RefSeq" id="WP_377211912.1">
    <property type="nucleotide sequence ID" value="NZ_JBHTJV010000003.1"/>
</dbReference>
<evidence type="ECO:0000256" key="1">
    <source>
        <dbReference type="ARBA" id="ARBA00022723"/>
    </source>
</evidence>
<dbReference type="InterPro" id="IPR052170">
    <property type="entry name" value="M29_Exopeptidase"/>
</dbReference>
<dbReference type="EMBL" id="JBHTJV010000003">
    <property type="protein sequence ID" value="MFD0916077.1"/>
    <property type="molecule type" value="Genomic_DNA"/>
</dbReference>
<dbReference type="InterPro" id="IPR058739">
    <property type="entry name" value="NicX"/>
</dbReference>
<name>A0ABW3FI92_9HYPH</name>